<dbReference type="GO" id="GO:0005634">
    <property type="term" value="C:nucleus"/>
    <property type="evidence" value="ECO:0007669"/>
    <property type="project" value="UniProtKB-SubCell"/>
</dbReference>
<dbReference type="SUPFAM" id="SSF47459">
    <property type="entry name" value="HLH, helix-loop-helix DNA-binding domain"/>
    <property type="match status" value="1"/>
</dbReference>
<protein>
    <submittedName>
        <fullName evidence="8">Hairy-related 5</fullName>
    </submittedName>
</protein>
<dbReference type="InterPro" id="IPR032644">
    <property type="entry name" value="HES-7_bHLH-O"/>
</dbReference>
<dbReference type="GO" id="GO:0046983">
    <property type="term" value="F:protein dimerization activity"/>
    <property type="evidence" value="ECO:0007669"/>
    <property type="project" value="InterPro"/>
</dbReference>
<dbReference type="InterPro" id="IPR011598">
    <property type="entry name" value="bHLH_dom"/>
</dbReference>
<dbReference type="PANTHER" id="PTHR10985">
    <property type="entry name" value="BASIC HELIX-LOOP-HELIX TRANSCRIPTION FACTOR, HES-RELATED"/>
    <property type="match status" value="1"/>
</dbReference>
<dbReference type="AlphaFoldDB" id="A0A672HNT7"/>
<evidence type="ECO:0000313" key="9">
    <source>
        <dbReference type="Proteomes" id="UP000472267"/>
    </source>
</evidence>
<name>A0A672HNT7_SALFA</name>
<evidence type="ECO:0000256" key="4">
    <source>
        <dbReference type="ARBA" id="ARBA00023163"/>
    </source>
</evidence>
<dbReference type="Gene3D" id="4.10.280.10">
    <property type="entry name" value="Helix-loop-helix DNA-binding domain"/>
    <property type="match status" value="1"/>
</dbReference>
<keyword evidence="4" id="KW-0804">Transcription</keyword>
<keyword evidence="3" id="KW-0805">Transcription regulation</keyword>
<reference evidence="8" key="3">
    <citation type="submission" date="2025-09" db="UniProtKB">
        <authorList>
            <consortium name="Ensembl"/>
        </authorList>
    </citation>
    <scope>IDENTIFICATION</scope>
</reference>
<dbReference type="CDD" id="cd11462">
    <property type="entry name" value="bHLH-O_HES7"/>
    <property type="match status" value="1"/>
</dbReference>
<organism evidence="8 9">
    <name type="scientific">Salarias fasciatus</name>
    <name type="common">Jewelled blenny</name>
    <name type="synonym">Blennius fasciatus</name>
    <dbReference type="NCBI Taxonomy" id="181472"/>
    <lineage>
        <taxon>Eukaryota</taxon>
        <taxon>Metazoa</taxon>
        <taxon>Chordata</taxon>
        <taxon>Craniata</taxon>
        <taxon>Vertebrata</taxon>
        <taxon>Euteleostomi</taxon>
        <taxon>Actinopterygii</taxon>
        <taxon>Neopterygii</taxon>
        <taxon>Teleostei</taxon>
        <taxon>Neoteleostei</taxon>
        <taxon>Acanthomorphata</taxon>
        <taxon>Ovalentaria</taxon>
        <taxon>Blenniimorphae</taxon>
        <taxon>Blenniiformes</taxon>
        <taxon>Blennioidei</taxon>
        <taxon>Blenniidae</taxon>
        <taxon>Salariinae</taxon>
        <taxon>Salarias</taxon>
    </lineage>
</organism>
<evidence type="ECO:0000313" key="8">
    <source>
        <dbReference type="Ensembl" id="ENSSFAP00005030906.1"/>
    </source>
</evidence>
<keyword evidence="5" id="KW-0539">Nucleus</keyword>
<sequence>SERLRAQEHPLPTAVSKPVMEKRRRERINSSLEALRLLMVDSTDNEKLKNPKVEKAEILESVVQFLKTERQTDRGQQAARRAVSGEPVSSCAPQQSYHDGVRSCMLRVNHFMRQGAKENSGAPGNQVPFGFPVPRPPLCPPELMRGPPVLGAALAPQQLPRPYLGSLHYSPRELLAPPGLPVAVTDAVWRPWPK</sequence>
<feature type="domain" description="BHLH" evidence="7">
    <location>
        <begin position="12"/>
        <end position="69"/>
    </location>
</feature>
<evidence type="ECO:0000256" key="2">
    <source>
        <dbReference type="ARBA" id="ARBA00022491"/>
    </source>
</evidence>
<comment type="subcellular location">
    <subcellularLocation>
        <location evidence="1">Nucleus</location>
    </subcellularLocation>
</comment>
<feature type="region of interest" description="Disordered" evidence="6">
    <location>
        <begin position="70"/>
        <end position="94"/>
    </location>
</feature>
<dbReference type="InterPro" id="IPR050370">
    <property type="entry name" value="HES_HEY"/>
</dbReference>
<dbReference type="InterPro" id="IPR036638">
    <property type="entry name" value="HLH_DNA-bd_sf"/>
</dbReference>
<dbReference type="InParanoid" id="A0A672HNT7"/>
<evidence type="ECO:0000259" key="7">
    <source>
        <dbReference type="PROSITE" id="PS50888"/>
    </source>
</evidence>
<dbReference type="SMART" id="SM00353">
    <property type="entry name" value="HLH"/>
    <property type="match status" value="1"/>
</dbReference>
<dbReference type="Proteomes" id="UP000472267">
    <property type="component" value="Chromosome 2"/>
</dbReference>
<evidence type="ECO:0000256" key="5">
    <source>
        <dbReference type="ARBA" id="ARBA00023242"/>
    </source>
</evidence>
<keyword evidence="2" id="KW-0678">Repressor</keyword>
<dbReference type="Ensembl" id="ENSSFAT00005032025.1">
    <property type="protein sequence ID" value="ENSSFAP00005030906.1"/>
    <property type="gene ID" value="ENSSFAG00005015695.1"/>
</dbReference>
<evidence type="ECO:0000256" key="1">
    <source>
        <dbReference type="ARBA" id="ARBA00004123"/>
    </source>
</evidence>
<reference evidence="8" key="1">
    <citation type="submission" date="2019-06" db="EMBL/GenBank/DDBJ databases">
        <authorList>
            <consortium name="Wellcome Sanger Institute Data Sharing"/>
        </authorList>
    </citation>
    <scope>NUCLEOTIDE SEQUENCE [LARGE SCALE GENOMIC DNA]</scope>
</reference>
<evidence type="ECO:0000256" key="6">
    <source>
        <dbReference type="SAM" id="MobiDB-lite"/>
    </source>
</evidence>
<keyword evidence="9" id="KW-1185">Reference proteome</keyword>
<accession>A0A672HNT7</accession>
<proteinExistence type="predicted"/>
<reference evidence="8" key="2">
    <citation type="submission" date="2025-08" db="UniProtKB">
        <authorList>
            <consortium name="Ensembl"/>
        </authorList>
    </citation>
    <scope>IDENTIFICATION</scope>
</reference>
<evidence type="ECO:0000256" key="3">
    <source>
        <dbReference type="ARBA" id="ARBA00023015"/>
    </source>
</evidence>
<dbReference type="PROSITE" id="PS50888">
    <property type="entry name" value="BHLH"/>
    <property type="match status" value="1"/>
</dbReference>
<feature type="region of interest" description="Disordered" evidence="6">
    <location>
        <begin position="1"/>
        <end position="24"/>
    </location>
</feature>
<dbReference type="Pfam" id="PF00010">
    <property type="entry name" value="HLH"/>
    <property type="match status" value="1"/>
</dbReference>